<comment type="subunit">
    <text evidence="2 5">Homopentamer.</text>
</comment>
<keyword evidence="8" id="KW-0969">Cilium</keyword>
<evidence type="ECO:0000256" key="5">
    <source>
        <dbReference type="RuleBase" id="RU362066"/>
    </source>
</evidence>
<evidence type="ECO:0000313" key="8">
    <source>
        <dbReference type="EMBL" id="PRN01006.1"/>
    </source>
</evidence>
<evidence type="ECO:0000256" key="2">
    <source>
        <dbReference type="ARBA" id="ARBA00011255"/>
    </source>
</evidence>
<protein>
    <recommendedName>
        <fullName evidence="5">Flagellar hook-associated protein 2</fullName>
        <shortName evidence="5">HAP2</shortName>
    </recommendedName>
    <alternativeName>
        <fullName evidence="5">Flagellar cap protein</fullName>
    </alternativeName>
</protein>
<comment type="similarity">
    <text evidence="1 5">Belongs to the FliD family.</text>
</comment>
<dbReference type="Proteomes" id="UP000238811">
    <property type="component" value="Unassembled WGS sequence"/>
</dbReference>
<dbReference type="InterPro" id="IPR040026">
    <property type="entry name" value="FliD"/>
</dbReference>
<dbReference type="GO" id="GO:0009424">
    <property type="term" value="C:bacterial-type flagellum hook"/>
    <property type="evidence" value="ECO:0007669"/>
    <property type="project" value="UniProtKB-UniRule"/>
</dbReference>
<evidence type="ECO:0000259" key="7">
    <source>
        <dbReference type="Pfam" id="PF07195"/>
    </source>
</evidence>
<evidence type="ECO:0000259" key="6">
    <source>
        <dbReference type="Pfam" id="PF02465"/>
    </source>
</evidence>
<dbReference type="AlphaFoldDB" id="A0A2S9TQ94"/>
<comment type="caution">
    <text evidence="8">The sequence shown here is derived from an EMBL/GenBank/DDBJ whole genome shotgun (WGS) entry which is preliminary data.</text>
</comment>
<dbReference type="GO" id="GO:0071973">
    <property type="term" value="P:bacterial-type flagellum-dependent cell motility"/>
    <property type="evidence" value="ECO:0007669"/>
    <property type="project" value="TreeGrafter"/>
</dbReference>
<keyword evidence="5" id="KW-0964">Secreted</keyword>
<proteinExistence type="inferred from homology"/>
<keyword evidence="8" id="KW-0966">Cell projection</keyword>
<comment type="subcellular location">
    <subcellularLocation>
        <location evidence="5">Secreted</location>
    </subcellularLocation>
    <subcellularLocation>
        <location evidence="5">Bacterial flagellum</location>
    </subcellularLocation>
</comment>
<dbReference type="InterPro" id="IPR003481">
    <property type="entry name" value="FliD_N"/>
</dbReference>
<dbReference type="InterPro" id="IPR010809">
    <property type="entry name" value="FliD_C"/>
</dbReference>
<feature type="domain" description="Flagellar hook-associated protein 2 C-terminal" evidence="7">
    <location>
        <begin position="219"/>
        <end position="430"/>
    </location>
</feature>
<dbReference type="Pfam" id="PF07195">
    <property type="entry name" value="FliD_C"/>
    <property type="match status" value="1"/>
</dbReference>
<dbReference type="GO" id="GO:0009421">
    <property type="term" value="C:bacterial-type flagellum filament cap"/>
    <property type="evidence" value="ECO:0007669"/>
    <property type="project" value="InterPro"/>
</dbReference>
<dbReference type="GO" id="GO:0005576">
    <property type="term" value="C:extracellular region"/>
    <property type="evidence" value="ECO:0007669"/>
    <property type="project" value="UniProtKB-SubCell"/>
</dbReference>
<gene>
    <name evidence="8" type="ORF">CJ668_03020</name>
</gene>
<keyword evidence="3" id="KW-0175">Coiled coil</keyword>
<dbReference type="GO" id="GO:0007155">
    <property type="term" value="P:cell adhesion"/>
    <property type="evidence" value="ECO:0007669"/>
    <property type="project" value="InterPro"/>
</dbReference>
<dbReference type="EMBL" id="NXGD01000003">
    <property type="protein sequence ID" value="PRN01006.1"/>
    <property type="molecule type" value="Genomic_DNA"/>
</dbReference>
<evidence type="ECO:0000313" key="9">
    <source>
        <dbReference type="Proteomes" id="UP000238811"/>
    </source>
</evidence>
<evidence type="ECO:0000256" key="1">
    <source>
        <dbReference type="ARBA" id="ARBA00009764"/>
    </source>
</evidence>
<evidence type="ECO:0000256" key="4">
    <source>
        <dbReference type="ARBA" id="ARBA00023143"/>
    </source>
</evidence>
<organism evidence="8 9">
    <name type="scientific">Aliarcobacter cryaerophilus</name>
    <dbReference type="NCBI Taxonomy" id="28198"/>
    <lineage>
        <taxon>Bacteria</taxon>
        <taxon>Pseudomonadati</taxon>
        <taxon>Campylobacterota</taxon>
        <taxon>Epsilonproteobacteria</taxon>
        <taxon>Campylobacterales</taxon>
        <taxon>Arcobacteraceae</taxon>
        <taxon>Aliarcobacter</taxon>
    </lineage>
</organism>
<keyword evidence="8" id="KW-0282">Flagellum</keyword>
<dbReference type="PANTHER" id="PTHR30288">
    <property type="entry name" value="FLAGELLAR CAP/ASSEMBLY PROTEIN FLID"/>
    <property type="match status" value="1"/>
</dbReference>
<accession>A0A2S9TQ94</accession>
<keyword evidence="4 5" id="KW-0975">Bacterial flagellum</keyword>
<comment type="function">
    <text evidence="5">Required for morphogenesis and for the elongation of the flagellar filament by facilitating polymerization of the flagellin monomers at the tip of growing filament. Forms a capping structure, which prevents flagellin subunits (transported through the central channel of the flagellum) from leaking out without polymerization at the distal end.</text>
</comment>
<dbReference type="Pfam" id="PF02465">
    <property type="entry name" value="FliD_N"/>
    <property type="match status" value="1"/>
</dbReference>
<dbReference type="PANTHER" id="PTHR30288:SF0">
    <property type="entry name" value="FLAGELLAR HOOK-ASSOCIATED PROTEIN 2"/>
    <property type="match status" value="1"/>
</dbReference>
<evidence type="ECO:0000256" key="3">
    <source>
        <dbReference type="ARBA" id="ARBA00023054"/>
    </source>
</evidence>
<reference evidence="8 9" key="1">
    <citation type="submission" date="2017-09" db="EMBL/GenBank/DDBJ databases">
        <title>Reassesment of A. cryaerophilus.</title>
        <authorList>
            <person name="Perez-Cataluna A."/>
            <person name="Collado L."/>
            <person name="Salgado O."/>
            <person name="Lefinanco V."/>
            <person name="Figueras M.J."/>
        </authorList>
    </citation>
    <scope>NUCLEOTIDE SEQUENCE [LARGE SCALE GENOMIC DNA]</scope>
    <source>
        <strain evidence="8 9">LMG 10229</strain>
    </source>
</reference>
<name>A0A2S9TQ94_9BACT</name>
<dbReference type="RefSeq" id="WP_105913106.1">
    <property type="nucleotide sequence ID" value="NZ_JAMXEL010000001.1"/>
</dbReference>
<feature type="domain" description="Flagellar hook-associated protein 2 N-terminal" evidence="6">
    <location>
        <begin position="18"/>
        <end position="116"/>
    </location>
</feature>
<sequence>MAEGILGLGQGQAGALNSDLIEKLRTADRKASVEPLEKKLETFSKEKEVISNIGTKVDDFLKSLEIFSLNQSSGVNSFNQKSANVSGEGVVFDSDDLSSLKAGSLSVKVEQLAQKDAWQTDIVSGSKDQIVGKGTLKINGNSINTDDISYTKLIEEINKISGVQASLVENSTGGFRLSIKSTETGVANKLNLSDNAANVLFRVNETDPLILKNYHVLEAQDMKMKVDGVEYSNKTNTVTIDGLKITATKTGAESTINIENDTSTLSKQMQDFATAYNNLRAEIENEIYSSESSVDDKSSLRDMLTQIKGVLFGTGNADKSIFSFGFSIDEKSGNLNFKAKDFEAAIKNGTKELEDLFAGIPEKKGIATLLDETISINGIKKGLIDYELNMLKREETMKKEKDTAETALDNRYAAMAQQFATYGVIINQMEASFSGLKMLIAQSQVSR</sequence>